<evidence type="ECO:0000313" key="3">
    <source>
        <dbReference type="Proteomes" id="UP000027604"/>
    </source>
</evidence>
<proteinExistence type="predicted"/>
<keyword evidence="3" id="KW-1185">Reference proteome</keyword>
<organism evidence="2 3">
    <name type="scientific">Janthinobacterium agaricidamnosum NBRC 102515 = DSM 9628</name>
    <dbReference type="NCBI Taxonomy" id="1349767"/>
    <lineage>
        <taxon>Bacteria</taxon>
        <taxon>Pseudomonadati</taxon>
        <taxon>Pseudomonadota</taxon>
        <taxon>Betaproteobacteria</taxon>
        <taxon>Burkholderiales</taxon>
        <taxon>Oxalobacteraceae</taxon>
        <taxon>Janthinobacterium</taxon>
    </lineage>
</organism>
<sequence>MAAPLQQRRDAKNGRSSRVDLLPESKSAEPSATRFFWRRDDAAPRFF</sequence>
<dbReference type="AlphaFoldDB" id="W0V199"/>
<dbReference type="HOGENOM" id="CLU_3169038_0_0_4"/>
<dbReference type="KEGG" id="jag:GJA_736"/>
<gene>
    <name evidence="2" type="ORF">GJA_736</name>
</gene>
<dbReference type="PATRIC" id="fig|1349767.4.peg.2447"/>
<feature type="compositionally biased region" description="Basic and acidic residues" evidence="1">
    <location>
        <begin position="7"/>
        <end position="27"/>
    </location>
</feature>
<dbReference type="EMBL" id="HG322949">
    <property type="protein sequence ID" value="CDG81395.1"/>
    <property type="molecule type" value="Genomic_DNA"/>
</dbReference>
<evidence type="ECO:0000313" key="2">
    <source>
        <dbReference type="EMBL" id="CDG81395.1"/>
    </source>
</evidence>
<feature type="region of interest" description="Disordered" evidence="1">
    <location>
        <begin position="1"/>
        <end position="30"/>
    </location>
</feature>
<name>W0V199_9BURK</name>
<reference evidence="2 3" key="1">
    <citation type="journal article" date="2015" name="Genome Announc.">
        <title>Genome Sequence of Mushroom Soft-Rot Pathogen Janthinobacterium agaricidamnosum.</title>
        <authorList>
            <person name="Graupner K."/>
            <person name="Lackner G."/>
            <person name="Hertweck C."/>
        </authorList>
    </citation>
    <scope>NUCLEOTIDE SEQUENCE [LARGE SCALE GENOMIC DNA]</scope>
    <source>
        <strain evidence="3">NBRC 102515 / DSM 9628</strain>
    </source>
</reference>
<accession>W0V199</accession>
<evidence type="ECO:0000256" key="1">
    <source>
        <dbReference type="SAM" id="MobiDB-lite"/>
    </source>
</evidence>
<protein>
    <submittedName>
        <fullName evidence="2">Uncharacterized protein</fullName>
    </submittedName>
</protein>
<dbReference type="Proteomes" id="UP000027604">
    <property type="component" value="Chromosome I"/>
</dbReference>